<dbReference type="AlphaFoldDB" id="A0A482VJF4"/>
<dbReference type="Proteomes" id="UP000292052">
    <property type="component" value="Unassembled WGS sequence"/>
</dbReference>
<dbReference type="InterPro" id="IPR013177">
    <property type="entry name" value="Ribosomal_mS38_C"/>
</dbReference>
<name>A0A482VJF4_ASBVE</name>
<feature type="domain" description="Ribosomal protein mS38 C-terminal" evidence="1">
    <location>
        <begin position="97"/>
        <end position="130"/>
    </location>
</feature>
<evidence type="ECO:0000259" key="1">
    <source>
        <dbReference type="SMART" id="SM01155"/>
    </source>
</evidence>
<comment type="caution">
    <text evidence="2">The sequence shown here is derived from an EMBL/GenBank/DDBJ whole genome shotgun (WGS) entry which is preliminary data.</text>
</comment>
<evidence type="ECO:0000313" key="3">
    <source>
        <dbReference type="Proteomes" id="UP000292052"/>
    </source>
</evidence>
<evidence type="ECO:0000313" key="2">
    <source>
        <dbReference type="EMBL" id="RZC32925.1"/>
    </source>
</evidence>
<gene>
    <name evidence="2" type="ORF">BDFB_002751</name>
</gene>
<reference evidence="2 3" key="1">
    <citation type="submission" date="2017-03" db="EMBL/GenBank/DDBJ databases">
        <title>Genome of the blue death feigning beetle - Asbolus verrucosus.</title>
        <authorList>
            <person name="Rider S.D."/>
        </authorList>
    </citation>
    <scope>NUCLEOTIDE SEQUENCE [LARGE SCALE GENOMIC DNA]</scope>
    <source>
        <strain evidence="2">Butters</strain>
        <tissue evidence="2">Head and leg muscle</tissue>
    </source>
</reference>
<dbReference type="STRING" id="1661398.A0A482VJF4"/>
<dbReference type="EMBL" id="QDEB01093327">
    <property type="protein sequence ID" value="RZC32925.1"/>
    <property type="molecule type" value="Genomic_DNA"/>
</dbReference>
<proteinExistence type="predicted"/>
<accession>A0A482VJF4</accession>
<dbReference type="OrthoDB" id="6423950at2759"/>
<sequence>MACLSRIVRFNQLKHCVTFARHLTSNNAPVTLLIPHISLTNNNPWIWQKNDKLDLPLVKQIQLELPSGLKYVPQLEDPVQNKEIVLPTTNDGDISKEAARLIVIRRKKMKKHKLKKLRKRMKYEWAKRRQRRELKKEKDFQAVLIKQCKDGEAFSAEKYVEERLTKFNELKAKTRTNKKSSSLQKDQM</sequence>
<dbReference type="SMART" id="SM01155">
    <property type="entry name" value="DUF1713"/>
    <property type="match status" value="1"/>
</dbReference>
<keyword evidence="3" id="KW-1185">Reference proteome</keyword>
<organism evidence="2 3">
    <name type="scientific">Asbolus verrucosus</name>
    <name type="common">Desert ironclad beetle</name>
    <dbReference type="NCBI Taxonomy" id="1661398"/>
    <lineage>
        <taxon>Eukaryota</taxon>
        <taxon>Metazoa</taxon>
        <taxon>Ecdysozoa</taxon>
        <taxon>Arthropoda</taxon>
        <taxon>Hexapoda</taxon>
        <taxon>Insecta</taxon>
        <taxon>Pterygota</taxon>
        <taxon>Neoptera</taxon>
        <taxon>Endopterygota</taxon>
        <taxon>Coleoptera</taxon>
        <taxon>Polyphaga</taxon>
        <taxon>Cucujiformia</taxon>
        <taxon>Tenebrionidae</taxon>
        <taxon>Pimeliinae</taxon>
        <taxon>Asbolus</taxon>
    </lineage>
</organism>
<protein>
    <recommendedName>
        <fullName evidence="1">Ribosomal protein mS38 C-terminal domain-containing protein</fullName>
    </recommendedName>
</protein>